<feature type="compositionally biased region" description="Basic residues" evidence="1">
    <location>
        <begin position="97"/>
        <end position="118"/>
    </location>
</feature>
<organism evidence="2">
    <name type="scientific">Siphoviridae sp. ctnR15</name>
    <dbReference type="NCBI Taxonomy" id="2827938"/>
    <lineage>
        <taxon>Viruses</taxon>
        <taxon>Duplodnaviria</taxon>
        <taxon>Heunggongvirae</taxon>
        <taxon>Uroviricota</taxon>
        <taxon>Caudoviricetes</taxon>
    </lineage>
</organism>
<proteinExistence type="predicted"/>
<feature type="region of interest" description="Disordered" evidence="1">
    <location>
        <begin position="93"/>
        <end position="118"/>
    </location>
</feature>
<name>A0A8S5T2E0_9CAUD</name>
<protein>
    <recommendedName>
        <fullName evidence="3">HK97 gp10 family phage protein</fullName>
    </recommendedName>
</protein>
<reference evidence="2" key="1">
    <citation type="journal article" date="2021" name="Proc. Natl. Acad. Sci. U.S.A.">
        <title>A Catalog of Tens of Thousands of Viruses from Human Metagenomes Reveals Hidden Associations with Chronic Diseases.</title>
        <authorList>
            <person name="Tisza M.J."/>
            <person name="Buck C.B."/>
        </authorList>
    </citation>
    <scope>NUCLEOTIDE SEQUENCE</scope>
    <source>
        <strain evidence="2">CtnR15</strain>
    </source>
</reference>
<sequence length="118" mass="12458">MAVKFVVSSASIEALLQSASISEAMVSEAESLRAAAAAAAPKRDRVLTDAYRVEAVTATVKTRRNGASRRAVGRVVNDAPHAVPVEFGHFARDGRRVPGHHTLGKLAGSKRARRGGRS</sequence>
<evidence type="ECO:0000256" key="1">
    <source>
        <dbReference type="SAM" id="MobiDB-lite"/>
    </source>
</evidence>
<accession>A0A8S5T2E0</accession>
<evidence type="ECO:0000313" key="2">
    <source>
        <dbReference type="EMBL" id="DAF57135.1"/>
    </source>
</evidence>
<evidence type="ECO:0008006" key="3">
    <source>
        <dbReference type="Google" id="ProtNLM"/>
    </source>
</evidence>
<dbReference type="EMBL" id="BK032729">
    <property type="protein sequence ID" value="DAF57135.1"/>
    <property type="molecule type" value="Genomic_DNA"/>
</dbReference>